<dbReference type="Gene3D" id="3.30.70.270">
    <property type="match status" value="1"/>
</dbReference>
<evidence type="ECO:0008006" key="3">
    <source>
        <dbReference type="Google" id="ProtNLM"/>
    </source>
</evidence>
<proteinExistence type="predicted"/>
<dbReference type="PANTHER" id="PTHR33064:SF37">
    <property type="entry name" value="RIBONUCLEASE H"/>
    <property type="match status" value="1"/>
</dbReference>
<organism evidence="1 2">
    <name type="scientific">Rotaria magnacalcarata</name>
    <dbReference type="NCBI Taxonomy" id="392030"/>
    <lineage>
        <taxon>Eukaryota</taxon>
        <taxon>Metazoa</taxon>
        <taxon>Spiralia</taxon>
        <taxon>Gnathifera</taxon>
        <taxon>Rotifera</taxon>
        <taxon>Eurotatoria</taxon>
        <taxon>Bdelloidea</taxon>
        <taxon>Philodinida</taxon>
        <taxon>Philodinidae</taxon>
        <taxon>Rotaria</taxon>
    </lineage>
</organism>
<protein>
    <recommendedName>
        <fullName evidence="3">Reverse transcriptase domain-containing protein</fullName>
    </recommendedName>
</protein>
<reference evidence="1" key="1">
    <citation type="submission" date="2021-02" db="EMBL/GenBank/DDBJ databases">
        <authorList>
            <person name="Nowell W R."/>
        </authorList>
    </citation>
    <scope>NUCLEOTIDE SEQUENCE</scope>
</reference>
<dbReference type="Proteomes" id="UP000663856">
    <property type="component" value="Unassembled WGS sequence"/>
</dbReference>
<evidence type="ECO:0000313" key="1">
    <source>
        <dbReference type="EMBL" id="CAF2144828.1"/>
    </source>
</evidence>
<dbReference type="AlphaFoldDB" id="A0A816XB66"/>
<dbReference type="InterPro" id="IPR051320">
    <property type="entry name" value="Viral_Replic_Matur_Polypro"/>
</dbReference>
<dbReference type="InterPro" id="IPR043128">
    <property type="entry name" value="Rev_trsase/Diguanyl_cyclase"/>
</dbReference>
<gene>
    <name evidence="1" type="ORF">WKI299_LOCUS29064</name>
</gene>
<dbReference type="Gene3D" id="3.10.10.10">
    <property type="entry name" value="HIV Type 1 Reverse Transcriptase, subunit A, domain 1"/>
    <property type="match status" value="1"/>
</dbReference>
<sequence length="538" mass="60528">MTKEGAEFFNVKITDLKDGDFYSSGIAGNVNITGMSCISVALHDLQFPPIACRIIHGTSPDYFVTLGSDFLHANKLIVNCANKSIGRQIAPDVYRELIVDLGKSSCRRRIVNLPIYLQNDLTTSKGNETITDFNIVLPDVKIVKNFSCACENETINKLNNFIYFSANNQTIDENLDDMLIDDVMTNIYYPQVSISNPSLELDVTLPRGTIIGKVTSPLCKVNDAEIPLRLNKNLETSDFDLHNQLHVEKFNKIKNNLNSNLIKNKNNILNNNLSTSNTEILNDDTLGEINCLKNIEILYSVYHEINSQEARYDFSPPEKGEYNREDEDLPSFDYWTRETLNESSNVQSDNDIEKKEVQDLLYEFKEVFSEGEFFSAATLPELTVELTDEVPVFVPQFKLSPPLEQAVQEQIDELIKHKLVEPSSSRYNFPVLPVKKRVIQGQGPPKIRIVLDLRLLNAKSIKFEFPLPDISIVLQTIGGFSLYSSMDMANSFWQIPLSEKSRDYMSFSSSKGRKGNGGGITKDSSGLVTFHGNGELGV</sequence>
<dbReference type="EMBL" id="CAJNRF010012827">
    <property type="protein sequence ID" value="CAF2144828.1"/>
    <property type="molecule type" value="Genomic_DNA"/>
</dbReference>
<accession>A0A816XB66</accession>
<dbReference type="SUPFAM" id="SSF56672">
    <property type="entry name" value="DNA/RNA polymerases"/>
    <property type="match status" value="1"/>
</dbReference>
<dbReference type="PANTHER" id="PTHR33064">
    <property type="entry name" value="POL PROTEIN"/>
    <property type="match status" value="1"/>
</dbReference>
<name>A0A816XB66_9BILA</name>
<evidence type="ECO:0000313" key="2">
    <source>
        <dbReference type="Proteomes" id="UP000663856"/>
    </source>
</evidence>
<dbReference type="InterPro" id="IPR043502">
    <property type="entry name" value="DNA/RNA_pol_sf"/>
</dbReference>
<comment type="caution">
    <text evidence="1">The sequence shown here is derived from an EMBL/GenBank/DDBJ whole genome shotgun (WGS) entry which is preliminary data.</text>
</comment>